<dbReference type="Proteomes" id="UP000233491">
    <property type="component" value="Unassembled WGS sequence"/>
</dbReference>
<evidence type="ECO:0000313" key="2">
    <source>
        <dbReference type="Proteomes" id="UP000233491"/>
    </source>
</evidence>
<dbReference type="RefSeq" id="WP_101289251.1">
    <property type="nucleotide sequence ID" value="NZ_FOUQ01000017.1"/>
</dbReference>
<comment type="caution">
    <text evidence="1">The sequence shown here is derived from an EMBL/GenBank/DDBJ whole genome shotgun (WGS) entry which is preliminary data.</text>
</comment>
<protein>
    <submittedName>
        <fullName evidence="1">Uncharacterized protein</fullName>
    </submittedName>
</protein>
<proteinExistence type="predicted"/>
<dbReference type="AlphaFoldDB" id="A0A1I4WJT3"/>
<accession>A0A1I4WJT3</accession>
<keyword evidence="2" id="KW-1185">Reference proteome</keyword>
<gene>
    <name evidence="1" type="ORF">CXZ10_11190</name>
</gene>
<evidence type="ECO:0000313" key="1">
    <source>
        <dbReference type="EMBL" id="PKR89074.1"/>
    </source>
</evidence>
<dbReference type="EMBL" id="PJNW01000008">
    <property type="protein sequence ID" value="PKR89074.1"/>
    <property type="molecule type" value="Genomic_DNA"/>
</dbReference>
<sequence>MIKWALTFVVNRLILIGVFLLALNAFTQGSSCQYGKPQGLLQALADLPKAMKVLGNAFR</sequence>
<name>A0A1I4WJT3_9HYPH</name>
<reference evidence="1 2" key="1">
    <citation type="submission" date="2017-12" db="EMBL/GenBank/DDBJ databases">
        <title>Anaerobic carbon monoxide metabolism by Pleomorphomonas carboxyditropha sp. nov., a new mesophilic hydrogenogenic carboxidotroph.</title>
        <authorList>
            <person name="Esquivel-Elizondo S."/>
            <person name="Krajmalnik-Brown R."/>
        </authorList>
    </citation>
    <scope>NUCLEOTIDE SEQUENCE [LARGE SCALE GENOMIC DNA]</scope>
    <source>
        <strain evidence="1 2">R5-392</strain>
    </source>
</reference>
<organism evidence="1 2">
    <name type="scientific">Pleomorphomonas diazotrophica</name>
    <dbReference type="NCBI Taxonomy" id="1166257"/>
    <lineage>
        <taxon>Bacteria</taxon>
        <taxon>Pseudomonadati</taxon>
        <taxon>Pseudomonadota</taxon>
        <taxon>Alphaproteobacteria</taxon>
        <taxon>Hyphomicrobiales</taxon>
        <taxon>Pleomorphomonadaceae</taxon>
        <taxon>Pleomorphomonas</taxon>
    </lineage>
</organism>
<dbReference type="OrthoDB" id="8454972at2"/>